<dbReference type="Proteomes" id="UP000838672">
    <property type="component" value="Unassembled WGS sequence"/>
</dbReference>
<comment type="caution">
    <text evidence="2">The sequence shown here is derived from an EMBL/GenBank/DDBJ whole genome shotgun (WGS) entry which is preliminary data.</text>
</comment>
<evidence type="ECO:0000313" key="3">
    <source>
        <dbReference type="Proteomes" id="UP000838672"/>
    </source>
</evidence>
<dbReference type="EMBL" id="CAKLDI010000002">
    <property type="protein sequence ID" value="CAH0535314.1"/>
    <property type="molecule type" value="Genomic_DNA"/>
</dbReference>
<evidence type="ECO:0000256" key="1">
    <source>
        <dbReference type="SAM" id="Phobius"/>
    </source>
</evidence>
<proteinExistence type="predicted"/>
<accession>A0ABM8ZX96</accession>
<keyword evidence="1" id="KW-0472">Membrane</keyword>
<feature type="transmembrane region" description="Helical" evidence="1">
    <location>
        <begin position="115"/>
        <end position="135"/>
    </location>
</feature>
<gene>
    <name evidence="2" type="ORF">VST7929_02922</name>
</gene>
<organism evidence="2 3">
    <name type="scientific">Vibrio stylophorae</name>
    <dbReference type="NCBI Taxonomy" id="659351"/>
    <lineage>
        <taxon>Bacteria</taxon>
        <taxon>Pseudomonadati</taxon>
        <taxon>Pseudomonadota</taxon>
        <taxon>Gammaproteobacteria</taxon>
        <taxon>Vibrionales</taxon>
        <taxon>Vibrionaceae</taxon>
        <taxon>Vibrio</taxon>
    </lineage>
</organism>
<protein>
    <submittedName>
        <fullName evidence="2">Uncharacterized protein</fullName>
    </submittedName>
</protein>
<dbReference type="RefSeq" id="WP_237468162.1">
    <property type="nucleotide sequence ID" value="NZ_CAKLDI010000002.1"/>
</dbReference>
<evidence type="ECO:0000313" key="2">
    <source>
        <dbReference type="EMBL" id="CAH0535314.1"/>
    </source>
</evidence>
<sequence length="139" mass="15613">MKLSSHKLLKLAVNFREITLQELEPFIKKKFGDYRDYFPLANLITNGYVACELRNSEGKLHEEKLLASILYAKATGVEKVNNFNNTGGKSNCVFTMTAKTELYFDELLAKRSERFFTALVSIIVGVASALITLGIKSQI</sequence>
<keyword evidence="1" id="KW-1133">Transmembrane helix</keyword>
<keyword evidence="1" id="KW-0812">Transmembrane</keyword>
<keyword evidence="3" id="KW-1185">Reference proteome</keyword>
<name>A0ABM8ZX96_9VIBR</name>
<reference evidence="2" key="1">
    <citation type="submission" date="2021-11" db="EMBL/GenBank/DDBJ databases">
        <authorList>
            <person name="Rodrigo-Torres L."/>
            <person name="Arahal R. D."/>
            <person name="Lucena T."/>
        </authorList>
    </citation>
    <scope>NUCLEOTIDE SEQUENCE</scope>
    <source>
        <strain evidence="2">CECT 7929</strain>
    </source>
</reference>